<feature type="transmembrane region" description="Helical" evidence="9">
    <location>
        <begin position="230"/>
        <end position="257"/>
    </location>
</feature>
<evidence type="ECO:0000256" key="5">
    <source>
        <dbReference type="ARBA" id="ARBA00022692"/>
    </source>
</evidence>
<evidence type="ECO:0000256" key="7">
    <source>
        <dbReference type="ARBA" id="ARBA00023136"/>
    </source>
</evidence>
<feature type="region of interest" description="Disordered" evidence="8">
    <location>
        <begin position="365"/>
        <end position="397"/>
    </location>
</feature>
<feature type="transmembrane region" description="Helical" evidence="9">
    <location>
        <begin position="202"/>
        <end position="224"/>
    </location>
</feature>
<evidence type="ECO:0000256" key="9">
    <source>
        <dbReference type="SAM" id="Phobius"/>
    </source>
</evidence>
<feature type="transmembrane region" description="Helical" evidence="9">
    <location>
        <begin position="155"/>
        <end position="177"/>
    </location>
</feature>
<evidence type="ECO:0000313" key="11">
    <source>
        <dbReference type="Proteomes" id="UP000607559"/>
    </source>
</evidence>
<comment type="subcellular location">
    <subcellularLocation>
        <location evidence="1">Cell membrane</location>
        <topology evidence="1">Multi-pass membrane protein</topology>
    </subcellularLocation>
</comment>
<name>A0A8J2UCR2_9BACT</name>
<organism evidence="10 11">
    <name type="scientific">Puia dinghuensis</name>
    <dbReference type="NCBI Taxonomy" id="1792502"/>
    <lineage>
        <taxon>Bacteria</taxon>
        <taxon>Pseudomonadati</taxon>
        <taxon>Bacteroidota</taxon>
        <taxon>Chitinophagia</taxon>
        <taxon>Chitinophagales</taxon>
        <taxon>Chitinophagaceae</taxon>
        <taxon>Puia</taxon>
    </lineage>
</organism>
<proteinExistence type="inferred from homology"/>
<dbReference type="Proteomes" id="UP000607559">
    <property type="component" value="Unassembled WGS sequence"/>
</dbReference>
<reference evidence="10" key="1">
    <citation type="journal article" date="2014" name="Int. J. Syst. Evol. Microbiol.">
        <title>Complete genome sequence of Corynebacterium casei LMG S-19264T (=DSM 44701T), isolated from a smear-ripened cheese.</title>
        <authorList>
            <consortium name="US DOE Joint Genome Institute (JGI-PGF)"/>
            <person name="Walter F."/>
            <person name="Albersmeier A."/>
            <person name="Kalinowski J."/>
            <person name="Ruckert C."/>
        </authorList>
    </citation>
    <scope>NUCLEOTIDE SEQUENCE</scope>
    <source>
        <strain evidence="10">CGMCC 1.15448</strain>
    </source>
</reference>
<evidence type="ECO:0000256" key="8">
    <source>
        <dbReference type="SAM" id="MobiDB-lite"/>
    </source>
</evidence>
<dbReference type="EMBL" id="BMJC01000002">
    <property type="protein sequence ID" value="GGA99021.1"/>
    <property type="molecule type" value="Genomic_DNA"/>
</dbReference>
<keyword evidence="7 9" id="KW-0472">Membrane</keyword>
<comment type="caution">
    <text evidence="10">The sequence shown here is derived from an EMBL/GenBank/DDBJ whole genome shotgun (WGS) entry which is preliminary data.</text>
</comment>
<evidence type="ECO:0000256" key="6">
    <source>
        <dbReference type="ARBA" id="ARBA00022989"/>
    </source>
</evidence>
<keyword evidence="4" id="KW-1003">Cell membrane</keyword>
<dbReference type="GO" id="GO:0005886">
    <property type="term" value="C:plasma membrane"/>
    <property type="evidence" value="ECO:0007669"/>
    <property type="project" value="UniProtKB-SubCell"/>
</dbReference>
<dbReference type="AlphaFoldDB" id="A0A8J2UCR2"/>
<evidence type="ECO:0000256" key="2">
    <source>
        <dbReference type="ARBA" id="ARBA00009773"/>
    </source>
</evidence>
<dbReference type="PANTHER" id="PTHR21716:SF53">
    <property type="entry name" value="PERMEASE PERM-RELATED"/>
    <property type="match status" value="1"/>
</dbReference>
<dbReference type="RefSeq" id="WP_188931619.1">
    <property type="nucleotide sequence ID" value="NZ_BMJC01000002.1"/>
</dbReference>
<feature type="transmembrane region" description="Helical" evidence="9">
    <location>
        <begin position="264"/>
        <end position="281"/>
    </location>
</feature>
<gene>
    <name evidence="10" type="ORF">GCM10011511_22930</name>
</gene>
<feature type="transmembrane region" description="Helical" evidence="9">
    <location>
        <begin position="301"/>
        <end position="322"/>
    </location>
</feature>
<evidence type="ECO:0000313" key="10">
    <source>
        <dbReference type="EMBL" id="GGA99021.1"/>
    </source>
</evidence>
<dbReference type="PANTHER" id="PTHR21716">
    <property type="entry name" value="TRANSMEMBRANE PROTEIN"/>
    <property type="match status" value="1"/>
</dbReference>
<sequence>MTQLKFASPLRIAAILMIVVICFVILSWAADVIVPLLFAIIFSSMLFPICHQLEKWGSRKSVAAFVSVLLAGILTALFLGVVIMQVMHLAGQTPQFADRLSTLVDRVETIVAQRFHIGKATQADHVHQLLTKALDNSMAYISSTMTFTTNMVYEFVLVLLFSFFLLYFRVFFLEFFYKAFVSSDQSLIDETMQKIYAVIRNYLLGLLKVIFIVGTLNTVGLWALGIESPLFFGFLGGVLVIIPYIGILIGAMLPILVALVTKDSYWYAGGVLGVFFFVHVLEGNVITPYVVGSKVSINPMVAIFSLLLFGKLWGLSGLILALPVTAICKIIFDTLPGFKSVGFLLGKPQKYHFTRHSILHAKLKSRQSPPARSKEEDEEVREIGLKKAAPVSRGDVH</sequence>
<evidence type="ECO:0000256" key="4">
    <source>
        <dbReference type="ARBA" id="ARBA00022475"/>
    </source>
</evidence>
<comment type="similarity">
    <text evidence="2">Belongs to the autoinducer-2 exporter (AI-2E) (TC 2.A.86) family.</text>
</comment>
<evidence type="ECO:0000256" key="1">
    <source>
        <dbReference type="ARBA" id="ARBA00004651"/>
    </source>
</evidence>
<keyword evidence="11" id="KW-1185">Reference proteome</keyword>
<keyword evidence="5 9" id="KW-0812">Transmembrane</keyword>
<evidence type="ECO:0000256" key="3">
    <source>
        <dbReference type="ARBA" id="ARBA00022448"/>
    </source>
</evidence>
<feature type="transmembrane region" description="Helical" evidence="9">
    <location>
        <begin position="32"/>
        <end position="50"/>
    </location>
</feature>
<feature type="transmembrane region" description="Helical" evidence="9">
    <location>
        <begin position="62"/>
        <end position="84"/>
    </location>
</feature>
<reference evidence="10" key="2">
    <citation type="submission" date="2020-09" db="EMBL/GenBank/DDBJ databases">
        <authorList>
            <person name="Sun Q."/>
            <person name="Zhou Y."/>
        </authorList>
    </citation>
    <scope>NUCLEOTIDE SEQUENCE</scope>
    <source>
        <strain evidence="10">CGMCC 1.15448</strain>
    </source>
</reference>
<feature type="transmembrane region" description="Helical" evidence="9">
    <location>
        <begin position="7"/>
        <end position="26"/>
    </location>
</feature>
<keyword evidence="6 9" id="KW-1133">Transmembrane helix</keyword>
<dbReference type="InterPro" id="IPR002549">
    <property type="entry name" value="AI-2E-like"/>
</dbReference>
<keyword evidence="3" id="KW-0813">Transport</keyword>
<protein>
    <submittedName>
        <fullName evidence="10">AI-2E family transporter</fullName>
    </submittedName>
</protein>
<accession>A0A8J2UCR2</accession>
<dbReference type="Pfam" id="PF01594">
    <property type="entry name" value="AI-2E_transport"/>
    <property type="match status" value="1"/>
</dbReference>